<dbReference type="EMBL" id="JANPWZ010000135">
    <property type="protein sequence ID" value="KAJ3579074.1"/>
    <property type="molecule type" value="Genomic_DNA"/>
</dbReference>
<reference evidence="2" key="1">
    <citation type="submission" date="2022-07" db="EMBL/GenBank/DDBJ databases">
        <title>Genome Sequence of Xylaria arbuscula.</title>
        <authorList>
            <person name="Buettner E."/>
        </authorList>
    </citation>
    <scope>NUCLEOTIDE SEQUENCE</scope>
    <source>
        <strain evidence="2">VT107</strain>
    </source>
</reference>
<accession>A0A9W8NLI9</accession>
<feature type="compositionally biased region" description="Basic and acidic residues" evidence="1">
    <location>
        <begin position="264"/>
        <end position="277"/>
    </location>
</feature>
<sequence length="337" mass="38327">MTTIDIETKKTTGNTEPKQPALAPCQRKKLSIGDVQPLKQEDKNTEQLASRNLLLAELSRAILVYLACVVRHGEELSSPTVHEITEVGIRKVDRNEMRDQLDEVFRNLSSWKKTLLDDRLKFIAAGSTKTKSAVDLVMSALLTIAHQLTHMPSFIESWLTPRDYVFDTVSKSLESRIEKSQNEKSSRLNEECPICNNEETEHEDYLELDSSTASAAYLKRLKAQVFDLKRDSKPLQVVLDRLERNDQQKTAEDLESSSAAQNENDTRRTSKRTRVEDTSTSTPRGSSDTFNLMSPRNTRSRQSWSANLHAKSEDENAKSDDNVRKAKRRMTEVDNKV</sequence>
<comment type="caution">
    <text evidence="2">The sequence shown here is derived from an EMBL/GenBank/DDBJ whole genome shotgun (WGS) entry which is preliminary data.</text>
</comment>
<proteinExistence type="predicted"/>
<evidence type="ECO:0000256" key="1">
    <source>
        <dbReference type="SAM" id="MobiDB-lite"/>
    </source>
</evidence>
<evidence type="ECO:0000313" key="2">
    <source>
        <dbReference type="EMBL" id="KAJ3579074.1"/>
    </source>
</evidence>
<feature type="compositionally biased region" description="Basic and acidic residues" evidence="1">
    <location>
        <begin position="310"/>
        <end position="337"/>
    </location>
</feature>
<keyword evidence="3" id="KW-1185">Reference proteome</keyword>
<feature type="compositionally biased region" description="Polar residues" evidence="1">
    <location>
        <begin position="278"/>
        <end position="306"/>
    </location>
</feature>
<gene>
    <name evidence="2" type="ORF">NPX13_g1493</name>
</gene>
<dbReference type="Proteomes" id="UP001148614">
    <property type="component" value="Unassembled WGS sequence"/>
</dbReference>
<dbReference type="AlphaFoldDB" id="A0A9W8NLI9"/>
<feature type="region of interest" description="Disordered" evidence="1">
    <location>
        <begin position="1"/>
        <end position="26"/>
    </location>
</feature>
<name>A0A9W8NLI9_9PEZI</name>
<organism evidence="2 3">
    <name type="scientific">Xylaria arbuscula</name>
    <dbReference type="NCBI Taxonomy" id="114810"/>
    <lineage>
        <taxon>Eukaryota</taxon>
        <taxon>Fungi</taxon>
        <taxon>Dikarya</taxon>
        <taxon>Ascomycota</taxon>
        <taxon>Pezizomycotina</taxon>
        <taxon>Sordariomycetes</taxon>
        <taxon>Xylariomycetidae</taxon>
        <taxon>Xylariales</taxon>
        <taxon>Xylariaceae</taxon>
        <taxon>Xylaria</taxon>
    </lineage>
</organism>
<evidence type="ECO:0000313" key="3">
    <source>
        <dbReference type="Proteomes" id="UP001148614"/>
    </source>
</evidence>
<protein>
    <submittedName>
        <fullName evidence="2">Uncharacterized protein</fullName>
    </submittedName>
</protein>
<feature type="compositionally biased region" description="Basic and acidic residues" evidence="1">
    <location>
        <begin position="1"/>
        <end position="10"/>
    </location>
</feature>
<feature type="region of interest" description="Disordered" evidence="1">
    <location>
        <begin position="247"/>
        <end position="337"/>
    </location>
</feature>